<name>A0A199NU82_9MICC</name>
<evidence type="ECO:0000256" key="2">
    <source>
        <dbReference type="ARBA" id="ARBA00012224"/>
    </source>
</evidence>
<dbReference type="PANTHER" id="PTHR43525:SF2">
    <property type="entry name" value="CYSTATHIONINE BETA-LYASE-RELATED"/>
    <property type="match status" value="1"/>
</dbReference>
<proteinExistence type="inferred from homology"/>
<dbReference type="GO" id="GO:0030170">
    <property type="term" value="F:pyridoxal phosphate binding"/>
    <property type="evidence" value="ECO:0007669"/>
    <property type="project" value="InterPro"/>
</dbReference>
<evidence type="ECO:0000256" key="1">
    <source>
        <dbReference type="ARBA" id="ARBA00001933"/>
    </source>
</evidence>
<keyword evidence="3" id="KW-0663">Pyridoxal phosphate</keyword>
<reference evidence="7" key="1">
    <citation type="submission" date="2016-06" db="EMBL/GenBank/DDBJ databases">
        <title>Identification of putative biosynthetic pathways for the production of bioactive secondary metabolites by the marine actinomycete Kocuria kristinae RUTW2-3.</title>
        <authorList>
            <person name="Waterworth S.C."/>
            <person name="Walmsley T.A."/>
            <person name="Matongo T."/>
            <person name="Davies-Coleman M.T."/>
            <person name="Dorrington R.A."/>
        </authorList>
    </citation>
    <scope>NUCLEOTIDE SEQUENCE [LARGE SCALE GENOMIC DNA]</scope>
    <source>
        <strain evidence="7">RUTW2-3</strain>
    </source>
</reference>
<evidence type="ECO:0000259" key="6">
    <source>
        <dbReference type="Pfam" id="PF00155"/>
    </source>
</evidence>
<keyword evidence="4" id="KW-0456">Lyase</keyword>
<gene>
    <name evidence="7" type="ORF">AN277_0203130</name>
</gene>
<accession>A0A199NU82</accession>
<dbReference type="Proteomes" id="UP000053171">
    <property type="component" value="Unassembled WGS sequence"/>
</dbReference>
<dbReference type="PANTHER" id="PTHR43525">
    <property type="entry name" value="PROTEIN MALY"/>
    <property type="match status" value="1"/>
</dbReference>
<comment type="cofactor">
    <cofactor evidence="1">
        <name>pyridoxal 5'-phosphate</name>
        <dbReference type="ChEBI" id="CHEBI:597326"/>
    </cofactor>
</comment>
<protein>
    <recommendedName>
        <fullName evidence="2">cysteine-S-conjugate beta-lyase</fullName>
        <ecNumber evidence="2">4.4.1.13</ecNumber>
    </recommendedName>
</protein>
<comment type="caution">
    <text evidence="7">The sequence shown here is derived from an EMBL/GenBank/DDBJ whole genome shotgun (WGS) entry which is preliminary data.</text>
</comment>
<keyword evidence="8" id="KW-1185">Reference proteome</keyword>
<dbReference type="InterPro" id="IPR015422">
    <property type="entry name" value="PyrdxlP-dep_Trfase_small"/>
</dbReference>
<evidence type="ECO:0000256" key="5">
    <source>
        <dbReference type="ARBA" id="ARBA00037974"/>
    </source>
</evidence>
<evidence type="ECO:0000313" key="8">
    <source>
        <dbReference type="Proteomes" id="UP000053171"/>
    </source>
</evidence>
<evidence type="ECO:0000313" key="7">
    <source>
        <dbReference type="EMBL" id="OAX52375.1"/>
    </source>
</evidence>
<dbReference type="Gene3D" id="3.90.1150.10">
    <property type="entry name" value="Aspartate Aminotransferase, domain 1"/>
    <property type="match status" value="1"/>
</dbReference>
<dbReference type="InterPro" id="IPR015424">
    <property type="entry name" value="PyrdxlP-dep_Trfase"/>
</dbReference>
<dbReference type="InterPro" id="IPR015421">
    <property type="entry name" value="PyrdxlP-dep_Trfase_major"/>
</dbReference>
<dbReference type="EMBL" id="LJBJ02000004">
    <property type="protein sequence ID" value="OAX52375.1"/>
    <property type="molecule type" value="Genomic_DNA"/>
</dbReference>
<dbReference type="Gene3D" id="3.40.640.10">
    <property type="entry name" value="Type I PLP-dependent aspartate aminotransferase-like (Major domain)"/>
    <property type="match status" value="1"/>
</dbReference>
<comment type="similarity">
    <text evidence="5">Belongs to the class-II pyridoxal-phosphate-dependent aminotransferase family. MalY/PatB cystathionine beta-lyase subfamily.</text>
</comment>
<organism evidence="7 8">
    <name type="scientific">Rothia kristinae</name>
    <dbReference type="NCBI Taxonomy" id="37923"/>
    <lineage>
        <taxon>Bacteria</taxon>
        <taxon>Bacillati</taxon>
        <taxon>Actinomycetota</taxon>
        <taxon>Actinomycetes</taxon>
        <taxon>Micrococcales</taxon>
        <taxon>Micrococcaceae</taxon>
        <taxon>Rothia</taxon>
    </lineage>
</organism>
<dbReference type="InterPro" id="IPR004839">
    <property type="entry name" value="Aminotransferase_I/II_large"/>
</dbReference>
<evidence type="ECO:0000256" key="3">
    <source>
        <dbReference type="ARBA" id="ARBA00022898"/>
    </source>
</evidence>
<dbReference type="EC" id="4.4.1.13" evidence="2"/>
<dbReference type="AlphaFoldDB" id="A0A199NU82"/>
<feature type="domain" description="Aminotransferase class I/classII large" evidence="6">
    <location>
        <begin position="39"/>
        <end position="406"/>
    </location>
</feature>
<evidence type="ECO:0000256" key="4">
    <source>
        <dbReference type="ARBA" id="ARBA00023239"/>
    </source>
</evidence>
<dbReference type="RefSeq" id="WP_064725042.1">
    <property type="nucleotide sequence ID" value="NZ_LJBJ02000004.1"/>
</dbReference>
<dbReference type="Pfam" id="PF00155">
    <property type="entry name" value="Aminotran_1_2"/>
    <property type="match status" value="1"/>
</dbReference>
<dbReference type="SUPFAM" id="SSF53383">
    <property type="entry name" value="PLP-dependent transferases"/>
    <property type="match status" value="1"/>
</dbReference>
<dbReference type="GO" id="GO:0047804">
    <property type="term" value="F:cysteine-S-conjugate beta-lyase activity"/>
    <property type="evidence" value="ECO:0007669"/>
    <property type="project" value="UniProtKB-EC"/>
</dbReference>
<dbReference type="InterPro" id="IPR051798">
    <property type="entry name" value="Class-II_PLP-Dep_Aminotrans"/>
</dbReference>
<dbReference type="CDD" id="cd00609">
    <property type="entry name" value="AAT_like"/>
    <property type="match status" value="1"/>
</dbReference>
<sequence>MHPYDQITVESLVGKSGIKWSQGEGVIGAFIAETDFGVAEPIRAALRDLDERDLFGYAPAWMVRELQEATAELYAQEHGWRVPARQVAPLPDVIAGFAAFLDVFTAPGAPVILPTPAYMPFLRVPGLHERRIIEVPMRRDPEASTPWRLDPADLETAFAAADAELAAAAASGDAASRSAAGEGPRHRGPVLILCNPHNPTGKVHTREEMAQIARVVQAHDGWVFSDEIHAPVVYSGARHVPYASTGAAAAGHTVTATAASKAFNIPGLRCAQLLFSDEADAARWAERGEFVSKSASNPGMLATTAAYREARVWARETRDYLEGNRDELGDLLTQHLPGVGWIPPQATFLAWLDVSALGVPGCPQEFFLERAAVSLTDGAQCGQGLGGHVRLNFGMPRPVLREAVERMGRAAAQLA</sequence>